<dbReference type="SUPFAM" id="SSF52121">
    <property type="entry name" value="Lumazine synthase"/>
    <property type="match status" value="1"/>
</dbReference>
<evidence type="ECO:0000256" key="4">
    <source>
        <dbReference type="ARBA" id="ARBA00022619"/>
    </source>
</evidence>
<evidence type="ECO:0000256" key="3">
    <source>
        <dbReference type="ARBA" id="ARBA00012664"/>
    </source>
</evidence>
<dbReference type="GO" id="GO:0009349">
    <property type="term" value="C:riboflavin synthase complex"/>
    <property type="evidence" value="ECO:0007669"/>
    <property type="project" value="UniProtKB-UniRule"/>
</dbReference>
<keyword evidence="5 7" id="KW-0808">Transferase</keyword>
<evidence type="ECO:0000256" key="2">
    <source>
        <dbReference type="ARBA" id="ARBA00007424"/>
    </source>
</evidence>
<keyword evidence="4 7" id="KW-0686">Riboflavin biosynthesis</keyword>
<name>A0A0F7SP06_PHARH</name>
<dbReference type="GO" id="GO:0005758">
    <property type="term" value="C:mitochondrial intermembrane space"/>
    <property type="evidence" value="ECO:0007669"/>
    <property type="project" value="TreeGrafter"/>
</dbReference>
<dbReference type="InterPro" id="IPR034964">
    <property type="entry name" value="LS"/>
</dbReference>
<dbReference type="InterPro" id="IPR002180">
    <property type="entry name" value="LS/RS"/>
</dbReference>
<evidence type="ECO:0000256" key="5">
    <source>
        <dbReference type="ARBA" id="ARBA00022679"/>
    </source>
</evidence>
<comment type="similarity">
    <text evidence="2 7">Belongs to the DMRL synthase family.</text>
</comment>
<evidence type="ECO:0000313" key="8">
    <source>
        <dbReference type="EMBL" id="CDZ98742.1"/>
    </source>
</evidence>
<dbReference type="InterPro" id="IPR036467">
    <property type="entry name" value="LS/RS_sf"/>
</dbReference>
<comment type="catalytic activity">
    <reaction evidence="6 7">
        <text>(2S)-2-hydroxy-3-oxobutyl phosphate + 5-amino-6-(D-ribitylamino)uracil = 6,7-dimethyl-8-(1-D-ribityl)lumazine + phosphate + 2 H2O + H(+)</text>
        <dbReference type="Rhea" id="RHEA:26152"/>
        <dbReference type="ChEBI" id="CHEBI:15377"/>
        <dbReference type="ChEBI" id="CHEBI:15378"/>
        <dbReference type="ChEBI" id="CHEBI:15934"/>
        <dbReference type="ChEBI" id="CHEBI:43474"/>
        <dbReference type="ChEBI" id="CHEBI:58201"/>
        <dbReference type="ChEBI" id="CHEBI:58830"/>
        <dbReference type="EC" id="2.5.1.78"/>
    </reaction>
</comment>
<evidence type="ECO:0000256" key="6">
    <source>
        <dbReference type="ARBA" id="ARBA00048785"/>
    </source>
</evidence>
<dbReference type="GO" id="GO:0000906">
    <property type="term" value="F:6,7-dimethyl-8-ribityllumazine synthase activity"/>
    <property type="evidence" value="ECO:0007669"/>
    <property type="project" value="UniProtKB-EC"/>
</dbReference>
<dbReference type="UniPathway" id="UPA00275">
    <property type="reaction ID" value="UER00404"/>
</dbReference>
<dbReference type="PANTHER" id="PTHR21058:SF0">
    <property type="entry name" value="6,7-DIMETHYL-8-RIBITYLLUMAZINE SYNTHASE"/>
    <property type="match status" value="1"/>
</dbReference>
<evidence type="ECO:0000256" key="7">
    <source>
        <dbReference type="RuleBase" id="RU003795"/>
    </source>
</evidence>
<comment type="function">
    <text evidence="7">Catalyzes the formation of 6,7-dimethyl-8-ribityllumazine by condensation of 5-amino-6-(D-ribitylamino)uracil with 3,4-dihydroxy-2-butanone 4-phosphate. This is the penultimate step in the biosynthesis of riboflavin.</text>
</comment>
<accession>A0A0F7SP06</accession>
<dbReference type="Gene3D" id="3.40.50.960">
    <property type="entry name" value="Lumazine/riboflavin synthase"/>
    <property type="match status" value="1"/>
</dbReference>
<dbReference type="GO" id="GO:0009231">
    <property type="term" value="P:riboflavin biosynthetic process"/>
    <property type="evidence" value="ECO:0007669"/>
    <property type="project" value="UniProtKB-UniPathway"/>
</dbReference>
<dbReference type="Pfam" id="PF00885">
    <property type="entry name" value="DMRL_synthase"/>
    <property type="match status" value="2"/>
</dbReference>
<reference evidence="8" key="1">
    <citation type="submission" date="2014-08" db="EMBL/GenBank/DDBJ databases">
        <authorList>
            <person name="Sharma Rahul"/>
            <person name="Thines Marco"/>
        </authorList>
    </citation>
    <scope>NUCLEOTIDE SEQUENCE</scope>
</reference>
<dbReference type="EMBL" id="LN483345">
    <property type="protein sequence ID" value="CDZ98742.1"/>
    <property type="molecule type" value="Genomic_DNA"/>
</dbReference>
<sequence length="214" mass="22555">MAPTADSLPKAYTAQGAGLRVCILRARWNDAIIQALVKGCRDRLLAAGVKEEDIVEETVPGSYELPFAAKAIINGSNTLSPTTLLGGATDLLTSGSSTSLSSLINPSTPSASPKPTKPYDVLIAIGVLVKGSTMHFEYIAESVSHGLMNVQIETGTPVVFGVLTCLTDEQAFQRAGISTENVDKNHNHGDDWGNAAVELAFKSSQWKTGRVVGV</sequence>
<dbReference type="EC" id="2.5.1.78" evidence="3 7"/>
<dbReference type="CDD" id="cd09209">
    <property type="entry name" value="Lumazine_synthase-I"/>
    <property type="match status" value="1"/>
</dbReference>
<protein>
    <recommendedName>
        <fullName evidence="3 7">6,7-dimethyl-8-ribityllumazine synthase</fullName>
        <shortName evidence="7">DMRL synthase</shortName>
        <ecNumber evidence="3 7">2.5.1.78</ecNumber>
    </recommendedName>
</protein>
<evidence type="ECO:0000256" key="1">
    <source>
        <dbReference type="ARBA" id="ARBA00004917"/>
    </source>
</evidence>
<dbReference type="HAMAP" id="MF_00178">
    <property type="entry name" value="Lumazine_synth"/>
    <property type="match status" value="1"/>
</dbReference>
<dbReference type="PANTHER" id="PTHR21058">
    <property type="entry name" value="6,7-DIMETHYL-8-RIBITYLLUMAZINE SYNTHASE DMRL SYNTHASE LUMAZINE SYNTHASE"/>
    <property type="match status" value="1"/>
</dbReference>
<proteinExistence type="inferred from homology"/>
<dbReference type="AlphaFoldDB" id="A0A0F7SP06"/>
<comment type="pathway">
    <text evidence="1 7">Cofactor biosynthesis; riboflavin biosynthesis; riboflavin from 2-hydroxy-3-oxobutyl phosphate and 5-amino-6-(D-ribitylamino)uracil: step 1/2.</text>
</comment>
<organism evidence="8">
    <name type="scientific">Phaffia rhodozyma</name>
    <name type="common">Yeast</name>
    <name type="synonym">Xanthophyllomyces dendrorhous</name>
    <dbReference type="NCBI Taxonomy" id="264483"/>
    <lineage>
        <taxon>Eukaryota</taxon>
        <taxon>Fungi</taxon>
        <taxon>Dikarya</taxon>
        <taxon>Basidiomycota</taxon>
        <taxon>Agaricomycotina</taxon>
        <taxon>Tremellomycetes</taxon>
        <taxon>Cystofilobasidiales</taxon>
        <taxon>Mrakiaceae</taxon>
        <taxon>Phaffia</taxon>
    </lineage>
</organism>